<dbReference type="RefSeq" id="WP_387724537.1">
    <property type="nucleotide sequence ID" value="NZ_JBIAPI010000012.1"/>
</dbReference>
<protein>
    <submittedName>
        <fullName evidence="7">Family 1 glycosylhydrolase</fullName>
    </submittedName>
</protein>
<keyword evidence="2" id="KW-0378">Hydrolase</keyword>
<dbReference type="InterPro" id="IPR017853">
    <property type="entry name" value="GH"/>
</dbReference>
<feature type="signal peptide" evidence="6">
    <location>
        <begin position="1"/>
        <end position="27"/>
    </location>
</feature>
<feature type="chain" id="PRO_5046637639" evidence="6">
    <location>
        <begin position="28"/>
        <end position="489"/>
    </location>
</feature>
<dbReference type="Gene3D" id="3.20.20.80">
    <property type="entry name" value="Glycosidases"/>
    <property type="match status" value="2"/>
</dbReference>
<keyword evidence="6" id="KW-0732">Signal</keyword>
<comment type="caution">
    <text evidence="7">The sequence shown here is derived from an EMBL/GenBank/DDBJ whole genome shotgun (WGS) entry which is preliminary data.</text>
</comment>
<evidence type="ECO:0000256" key="2">
    <source>
        <dbReference type="ARBA" id="ARBA00022801"/>
    </source>
</evidence>
<evidence type="ECO:0000256" key="1">
    <source>
        <dbReference type="ARBA" id="ARBA00010838"/>
    </source>
</evidence>
<proteinExistence type="inferred from homology"/>
<reference evidence="7 8" key="1">
    <citation type="submission" date="2024-10" db="EMBL/GenBank/DDBJ databases">
        <title>The Natural Products Discovery Center: Release of the First 8490 Sequenced Strains for Exploring Actinobacteria Biosynthetic Diversity.</title>
        <authorList>
            <person name="Kalkreuter E."/>
            <person name="Kautsar S.A."/>
            <person name="Yang D."/>
            <person name="Bader C.D."/>
            <person name="Teijaro C.N."/>
            <person name="Fluegel L."/>
            <person name="Davis C.M."/>
            <person name="Simpson J.R."/>
            <person name="Lauterbach L."/>
            <person name="Steele A.D."/>
            <person name="Gui C."/>
            <person name="Meng S."/>
            <person name="Li G."/>
            <person name="Viehrig K."/>
            <person name="Ye F."/>
            <person name="Su P."/>
            <person name="Kiefer A.F."/>
            <person name="Nichols A."/>
            <person name="Cepeda A.J."/>
            <person name="Yan W."/>
            <person name="Fan B."/>
            <person name="Jiang Y."/>
            <person name="Adhikari A."/>
            <person name="Zheng C.-J."/>
            <person name="Schuster L."/>
            <person name="Cowan T.M."/>
            <person name="Smanski M.J."/>
            <person name="Chevrette M.G."/>
            <person name="De Carvalho L.P.S."/>
            <person name="Shen B."/>
        </authorList>
    </citation>
    <scope>NUCLEOTIDE SEQUENCE [LARGE SCALE GENOMIC DNA]</scope>
    <source>
        <strain evidence="7 8">NPDC003040</strain>
    </source>
</reference>
<evidence type="ECO:0000313" key="7">
    <source>
        <dbReference type="EMBL" id="MFF3228054.1"/>
    </source>
</evidence>
<gene>
    <name evidence="7" type="ORF">ACFYV7_35025</name>
</gene>
<comment type="similarity">
    <text evidence="1 4">Belongs to the glycosyl hydrolase 1 family.</text>
</comment>
<keyword evidence="3" id="KW-0326">Glycosidase</keyword>
<dbReference type="PANTHER" id="PTHR10353">
    <property type="entry name" value="GLYCOSYL HYDROLASE"/>
    <property type="match status" value="1"/>
</dbReference>
<evidence type="ECO:0000256" key="4">
    <source>
        <dbReference type="RuleBase" id="RU003690"/>
    </source>
</evidence>
<accession>A0ABW6R3M6</accession>
<evidence type="ECO:0000256" key="6">
    <source>
        <dbReference type="SAM" id="SignalP"/>
    </source>
</evidence>
<evidence type="ECO:0000313" key="8">
    <source>
        <dbReference type="Proteomes" id="UP001601948"/>
    </source>
</evidence>
<name>A0ABW6R3M6_9NOCA</name>
<evidence type="ECO:0000256" key="5">
    <source>
        <dbReference type="SAM" id="MobiDB-lite"/>
    </source>
</evidence>
<sequence>MRTWTRRAAVALAASMAALLVPGESVAQPEPTAGVAALGPDFLWGVAASGFQSEGHAPGNDRPGSGALGSVSAHRVSVGNDAPDSNWVRYIERHPEFDRYQSAIDFYNRYAADIDLAKSLGVKVFRIGIEWARLQPTSRLEWDADGFRFYDAVIAKIVKAGMRPMLTLDHWVYPGWAYDGAFQGKHSDSPDTGWDNPEMVEAWLANMRKVVDRYAPRNPLWVTINEPVAYIMHEVRNNATNQGRMEDLVAEAHNKIYDYIHQVRPDAQVTSNVGYVAGIDDQVNGGLFAKIADHLDYIGVDYYFAFEPPASSPPATVRSIAAIGSPGMWNLPIRTEGIYYAVKRYAEEARKAGKPDMPIYVVENGMPTEDANSDDSNTPGTGNYNRSDHLRDTVYWLQRAKADGVNLIGYNYWSITDNYEWGSYRPRFGLYTVDVLSDPTLQRRPTKAVATYTETIAAGGVSPDYRPTRPPSGCDVVDPTPGCVDVAAP</sequence>
<dbReference type="InterPro" id="IPR001360">
    <property type="entry name" value="Glyco_hydro_1"/>
</dbReference>
<keyword evidence="8" id="KW-1185">Reference proteome</keyword>
<dbReference type="PANTHER" id="PTHR10353:SF36">
    <property type="entry name" value="LP05116P"/>
    <property type="match status" value="1"/>
</dbReference>
<dbReference type="SUPFAM" id="SSF51445">
    <property type="entry name" value="(Trans)glycosidases"/>
    <property type="match status" value="1"/>
</dbReference>
<evidence type="ECO:0000256" key="3">
    <source>
        <dbReference type="ARBA" id="ARBA00023295"/>
    </source>
</evidence>
<dbReference type="Proteomes" id="UP001601948">
    <property type="component" value="Unassembled WGS sequence"/>
</dbReference>
<dbReference type="Pfam" id="PF00232">
    <property type="entry name" value="Glyco_hydro_1"/>
    <property type="match status" value="2"/>
</dbReference>
<dbReference type="EMBL" id="JBIAPI010000012">
    <property type="protein sequence ID" value="MFF3228054.1"/>
    <property type="molecule type" value="Genomic_DNA"/>
</dbReference>
<feature type="region of interest" description="Disordered" evidence="5">
    <location>
        <begin position="366"/>
        <end position="386"/>
    </location>
</feature>
<feature type="compositionally biased region" description="Polar residues" evidence="5">
    <location>
        <begin position="374"/>
        <end position="385"/>
    </location>
</feature>
<dbReference type="PRINTS" id="PR00131">
    <property type="entry name" value="GLHYDRLASE1"/>
</dbReference>
<organism evidence="7 8">
    <name type="scientific">Nocardia suismassiliense</name>
    <dbReference type="NCBI Taxonomy" id="2077092"/>
    <lineage>
        <taxon>Bacteria</taxon>
        <taxon>Bacillati</taxon>
        <taxon>Actinomycetota</taxon>
        <taxon>Actinomycetes</taxon>
        <taxon>Mycobacteriales</taxon>
        <taxon>Nocardiaceae</taxon>
        <taxon>Nocardia</taxon>
    </lineage>
</organism>